<dbReference type="AlphaFoldDB" id="A0A8H5D9H4"/>
<evidence type="ECO:0000256" key="3">
    <source>
        <dbReference type="ARBA" id="ARBA00022448"/>
    </source>
</evidence>
<evidence type="ECO:0000313" key="11">
    <source>
        <dbReference type="Proteomes" id="UP000559027"/>
    </source>
</evidence>
<dbReference type="InterPro" id="IPR005336">
    <property type="entry name" value="MPC"/>
</dbReference>
<evidence type="ECO:0000256" key="4">
    <source>
        <dbReference type="ARBA" id="ARBA00022692"/>
    </source>
</evidence>
<keyword evidence="7 9" id="KW-0496">Mitochondrion</keyword>
<proteinExistence type="inferred from homology"/>
<evidence type="ECO:0000256" key="8">
    <source>
        <dbReference type="ARBA" id="ARBA00023136"/>
    </source>
</evidence>
<comment type="function">
    <text evidence="9">Mediates the uptake of pyruvate into mitochondria.</text>
</comment>
<organism evidence="10 11">
    <name type="scientific">Leucocoprinus leucothites</name>
    <dbReference type="NCBI Taxonomy" id="201217"/>
    <lineage>
        <taxon>Eukaryota</taxon>
        <taxon>Fungi</taxon>
        <taxon>Dikarya</taxon>
        <taxon>Basidiomycota</taxon>
        <taxon>Agaricomycotina</taxon>
        <taxon>Agaricomycetes</taxon>
        <taxon>Agaricomycetidae</taxon>
        <taxon>Agaricales</taxon>
        <taxon>Agaricineae</taxon>
        <taxon>Agaricaceae</taxon>
        <taxon>Leucocoprinus</taxon>
    </lineage>
</organism>
<keyword evidence="5 9" id="KW-0999">Mitochondrion inner membrane</keyword>
<dbReference type="Pfam" id="PF03650">
    <property type="entry name" value="MPC"/>
    <property type="match status" value="1"/>
</dbReference>
<evidence type="ECO:0000256" key="7">
    <source>
        <dbReference type="ARBA" id="ARBA00023128"/>
    </source>
</evidence>
<comment type="similarity">
    <text evidence="2 9">Belongs to the mitochondrial pyruvate carrier (MPC) (TC 2.A.105) family.</text>
</comment>
<evidence type="ECO:0000313" key="10">
    <source>
        <dbReference type="EMBL" id="KAF5356059.1"/>
    </source>
</evidence>
<comment type="caution">
    <text evidence="9">Lacks conserved residue(s) required for the propagation of feature annotation.</text>
</comment>
<dbReference type="Proteomes" id="UP000559027">
    <property type="component" value="Unassembled WGS sequence"/>
</dbReference>
<dbReference type="GO" id="GO:0006850">
    <property type="term" value="P:pyruvate import into mitochondria"/>
    <property type="evidence" value="ECO:0007669"/>
    <property type="project" value="InterPro"/>
</dbReference>
<evidence type="ECO:0000256" key="5">
    <source>
        <dbReference type="ARBA" id="ARBA00022792"/>
    </source>
</evidence>
<dbReference type="GO" id="GO:0005743">
    <property type="term" value="C:mitochondrial inner membrane"/>
    <property type="evidence" value="ECO:0007669"/>
    <property type="project" value="UniProtKB-SubCell"/>
</dbReference>
<evidence type="ECO:0000256" key="9">
    <source>
        <dbReference type="RuleBase" id="RU363100"/>
    </source>
</evidence>
<evidence type="ECO:0000256" key="6">
    <source>
        <dbReference type="ARBA" id="ARBA00022989"/>
    </source>
</evidence>
<keyword evidence="4 9" id="KW-0812">Transmembrane</keyword>
<keyword evidence="11" id="KW-1185">Reference proteome</keyword>
<dbReference type="OrthoDB" id="1697690at2759"/>
<evidence type="ECO:0000256" key="1">
    <source>
        <dbReference type="ARBA" id="ARBA00004448"/>
    </source>
</evidence>
<comment type="subcellular location">
    <subcellularLocation>
        <location evidence="1 9">Mitochondrion inner membrane</location>
        <topology evidence="1 9">Multi-pass membrane protein</topology>
    </subcellularLocation>
</comment>
<accession>A0A8H5D9H4</accession>
<gene>
    <name evidence="10" type="ORF">D9756_003753</name>
</gene>
<protein>
    <recommendedName>
        <fullName evidence="9">Mitochondrial pyruvate carrier</fullName>
    </recommendedName>
</protein>
<comment type="caution">
    <text evidence="10">The sequence shown here is derived from an EMBL/GenBank/DDBJ whole genome shotgun (WGS) entry which is preliminary data.</text>
</comment>
<keyword evidence="3 9" id="KW-0813">Transport</keyword>
<dbReference type="EMBL" id="JAACJO010000007">
    <property type="protein sequence ID" value="KAF5356059.1"/>
    <property type="molecule type" value="Genomic_DNA"/>
</dbReference>
<name>A0A8H5D9H4_9AGAR</name>
<keyword evidence="6 9" id="KW-1133">Transmembrane helix</keyword>
<sequence length="157" mass="17901">MRERLETGINYRLSLTLLFSFSMASTFFTWLRSPAAREYFFSTHFWGPVANWGLPLAAIADLSKDEEMISGTMTTALTCYSLVFMRFAWRVQPRNYLLFACHLTNATAQSLNDARFVKYWYMGGREEKLGLPPPTKTSEGEVTKAIKAAREESSNKA</sequence>
<evidence type="ECO:0000256" key="2">
    <source>
        <dbReference type="ARBA" id="ARBA00006416"/>
    </source>
</evidence>
<reference evidence="10 11" key="1">
    <citation type="journal article" date="2020" name="ISME J.">
        <title>Uncovering the hidden diversity of litter-decomposition mechanisms in mushroom-forming fungi.</title>
        <authorList>
            <person name="Floudas D."/>
            <person name="Bentzer J."/>
            <person name="Ahren D."/>
            <person name="Johansson T."/>
            <person name="Persson P."/>
            <person name="Tunlid A."/>
        </authorList>
    </citation>
    <scope>NUCLEOTIDE SEQUENCE [LARGE SCALE GENOMIC DNA]</scope>
    <source>
        <strain evidence="10 11">CBS 146.42</strain>
    </source>
</reference>
<keyword evidence="8 9" id="KW-0472">Membrane</keyword>
<dbReference type="PANTHER" id="PTHR14154">
    <property type="entry name" value="UPF0041 BRAIN PROTEIN 44-RELATED"/>
    <property type="match status" value="1"/>
</dbReference>
<feature type="transmembrane region" description="Helical" evidence="9">
    <location>
        <begin position="12"/>
        <end position="31"/>
    </location>
</feature>